<evidence type="ECO:0000256" key="10">
    <source>
        <dbReference type="ARBA" id="ARBA00057135"/>
    </source>
</evidence>
<dbReference type="PANTHER" id="PTHR35447">
    <property type="entry name" value="BH3-INTERACTING DOMAIN DEATH AGONIST"/>
    <property type="match status" value="1"/>
</dbReference>
<dbReference type="GO" id="GO:0005829">
    <property type="term" value="C:cytosol"/>
    <property type="evidence" value="ECO:0000318"/>
    <property type="project" value="GO_Central"/>
</dbReference>
<dbReference type="GO" id="GO:0035556">
    <property type="term" value="P:intracellular signal transduction"/>
    <property type="evidence" value="ECO:0007669"/>
    <property type="project" value="UniProtKB-ARBA"/>
</dbReference>
<reference evidence="14" key="2">
    <citation type="submission" date="2025-09" db="UniProtKB">
        <authorList>
            <consortium name="Ensembl"/>
        </authorList>
    </citation>
    <scope>IDENTIFICATION</scope>
    <source>
        <strain evidence="14">Glennie</strain>
    </source>
</reference>
<dbReference type="Gene3D" id="1.10.437.10">
    <property type="entry name" value="Blc2-like"/>
    <property type="match status" value="1"/>
</dbReference>
<dbReference type="InterPro" id="IPR010479">
    <property type="entry name" value="BID"/>
</dbReference>
<dbReference type="FunFam" id="1.10.437.10:FF:000010">
    <property type="entry name" value="BH3-interacting domain death agonist"/>
    <property type="match status" value="1"/>
</dbReference>
<keyword evidence="4" id="KW-0963">Cytoplasm</keyword>
<dbReference type="GO" id="GO:0008637">
    <property type="term" value="P:apoptotic mitochondrial changes"/>
    <property type="evidence" value="ECO:0000318"/>
    <property type="project" value="GO_Central"/>
</dbReference>
<dbReference type="FunCoup" id="F7DQF1">
    <property type="interactions" value="654"/>
</dbReference>
<keyword evidence="8" id="KW-0472">Membrane</keyword>
<accession>F7DQF1</accession>
<dbReference type="InParanoid" id="F7DQF1"/>
<dbReference type="PANTHER" id="PTHR35447:SF1">
    <property type="entry name" value="BH3-INTERACTING DOMAIN DEATH AGONIST"/>
    <property type="match status" value="1"/>
</dbReference>
<comment type="function">
    <text evidence="10">Induces caspases and apoptosis. Counters the protective effect of BCL2.</text>
</comment>
<evidence type="ECO:0000256" key="11">
    <source>
        <dbReference type="ARBA" id="ARBA00063031"/>
    </source>
</evidence>
<proteinExistence type="predicted"/>
<evidence type="ECO:0000256" key="9">
    <source>
        <dbReference type="ARBA" id="ARBA00055577"/>
    </source>
</evidence>
<evidence type="ECO:0000256" key="4">
    <source>
        <dbReference type="ARBA" id="ARBA00022490"/>
    </source>
</evidence>
<comment type="function">
    <text evidence="9">Induces caspase activation and apoptosis. Allows the release of cytochrome c.</text>
</comment>
<organism evidence="14 15">
    <name type="scientific">Ornithorhynchus anatinus</name>
    <name type="common">Duckbill platypus</name>
    <dbReference type="NCBI Taxonomy" id="9258"/>
    <lineage>
        <taxon>Eukaryota</taxon>
        <taxon>Metazoa</taxon>
        <taxon>Chordata</taxon>
        <taxon>Craniata</taxon>
        <taxon>Vertebrata</taxon>
        <taxon>Euteleostomi</taxon>
        <taxon>Mammalia</taxon>
        <taxon>Monotremata</taxon>
        <taxon>Ornithorhynchidae</taxon>
        <taxon>Ornithorhynchus</taxon>
    </lineage>
</organism>
<dbReference type="Proteomes" id="UP000002279">
    <property type="component" value="Unplaced"/>
</dbReference>
<evidence type="ECO:0000256" key="8">
    <source>
        <dbReference type="ARBA" id="ARBA00023136"/>
    </source>
</evidence>
<dbReference type="Bgee" id="ENSOANG00000011113">
    <property type="expression patterns" value="Expressed in liver and 7 other cell types or tissues"/>
</dbReference>
<evidence type="ECO:0000256" key="7">
    <source>
        <dbReference type="ARBA" id="ARBA00023128"/>
    </source>
</evidence>
<dbReference type="GO" id="GO:0001836">
    <property type="term" value="P:release of cytochrome c from mitochondria"/>
    <property type="evidence" value="ECO:0007669"/>
    <property type="project" value="UniProtKB-ARBA"/>
</dbReference>
<evidence type="ECO:0000313" key="14">
    <source>
        <dbReference type="Ensembl" id="ENSOANP00000017606.2"/>
    </source>
</evidence>
<dbReference type="OMA" id="DMDHSIH"/>
<dbReference type="GeneTree" id="ENSGT00390000002868"/>
<dbReference type="GO" id="GO:0005739">
    <property type="term" value="C:mitochondrion"/>
    <property type="evidence" value="ECO:0000318"/>
    <property type="project" value="GO_Central"/>
</dbReference>
<dbReference type="Ensembl" id="ENSOANT00000017609.2">
    <property type="protein sequence ID" value="ENSOANP00000017606.2"/>
    <property type="gene ID" value="ENSOANG00000011113.2"/>
</dbReference>
<evidence type="ECO:0000256" key="3">
    <source>
        <dbReference type="ARBA" id="ARBA00015802"/>
    </source>
</evidence>
<dbReference type="GO" id="GO:0033554">
    <property type="term" value="P:cellular response to stress"/>
    <property type="evidence" value="ECO:0007669"/>
    <property type="project" value="UniProtKB-ARBA"/>
</dbReference>
<dbReference type="eggNOG" id="ENOG502SAN7">
    <property type="taxonomic scope" value="Eukaryota"/>
</dbReference>
<keyword evidence="7" id="KW-0496">Mitochondrion</keyword>
<dbReference type="GO" id="GO:2001244">
    <property type="term" value="P:positive regulation of intrinsic apoptotic signaling pathway"/>
    <property type="evidence" value="ECO:0000318"/>
    <property type="project" value="GO_Central"/>
</dbReference>
<protein>
    <recommendedName>
        <fullName evidence="3">BH3-interacting domain death agonist</fullName>
    </recommendedName>
    <alternativeName>
        <fullName evidence="12">p22 BID</fullName>
    </alternativeName>
</protein>
<feature type="compositionally biased region" description="Basic and acidic residues" evidence="13">
    <location>
        <begin position="214"/>
        <end position="225"/>
    </location>
</feature>
<evidence type="ECO:0000256" key="6">
    <source>
        <dbReference type="ARBA" id="ARBA00022787"/>
    </source>
</evidence>
<evidence type="ECO:0000256" key="5">
    <source>
        <dbReference type="ARBA" id="ARBA00022703"/>
    </source>
</evidence>
<evidence type="ECO:0000256" key="13">
    <source>
        <dbReference type="SAM" id="MobiDB-lite"/>
    </source>
</evidence>
<evidence type="ECO:0000256" key="12">
    <source>
        <dbReference type="ARBA" id="ARBA00081055"/>
    </source>
</evidence>
<comment type="subunit">
    <text evidence="11">Forms heterodimers either with the pro-apoptotic protein BAX or the anti-apoptotic protein BCL2. Interacts with PLEKHN1.</text>
</comment>
<evidence type="ECO:0000256" key="1">
    <source>
        <dbReference type="ARBA" id="ARBA00004294"/>
    </source>
</evidence>
<dbReference type="STRING" id="9258.ENSOANP00000017606"/>
<evidence type="ECO:0000256" key="2">
    <source>
        <dbReference type="ARBA" id="ARBA00004496"/>
    </source>
</evidence>
<keyword evidence="6" id="KW-1000">Mitochondrion outer membrane</keyword>
<dbReference type="InterPro" id="IPR036834">
    <property type="entry name" value="Bcl-2-like_sf"/>
</dbReference>
<comment type="subcellular location">
    <subcellularLocation>
        <location evidence="2">Cytoplasm</location>
    </subcellularLocation>
    <subcellularLocation>
        <location evidence="1">Mitochondrion outer membrane</location>
    </subcellularLocation>
</comment>
<feature type="region of interest" description="Disordered" evidence="13">
    <location>
        <begin position="208"/>
        <end position="251"/>
    </location>
</feature>
<keyword evidence="15" id="KW-1185">Reference proteome</keyword>
<dbReference type="SUPFAM" id="SSF56854">
    <property type="entry name" value="Bcl-2 inhibitors of programmed cell death"/>
    <property type="match status" value="1"/>
</dbReference>
<sequence length="251" mass="27702">MCARVPQVGIGSAPNSKDEVCTGMLVYSFLQCSRNCTFREELRSMGSDLQLLPDDFDDGELQTDGNRSGRCQTEADGPESGHEEEAIRLIAEQLAQIGDELDGNIQQGLVRDVARQFMNANLSEEDRRKYLAATMERVMQAVPQELEREKATLLFALLLAKQVVNHSPTLLRSVFRTTVDYINRSLLAYTRNLARNVSPGLEVLRMPSVAGKRPAPDRRRAEADGGLRPPSGFPAPATPDKVSPGETLRGF</sequence>
<dbReference type="GO" id="GO:2001238">
    <property type="term" value="P:positive regulation of extrinsic apoptotic signaling pathway"/>
    <property type="evidence" value="ECO:0000318"/>
    <property type="project" value="GO_Central"/>
</dbReference>
<reference evidence="14" key="1">
    <citation type="submission" date="2025-08" db="UniProtKB">
        <authorList>
            <consortium name="Ensembl"/>
        </authorList>
    </citation>
    <scope>IDENTIFICATION</scope>
    <source>
        <strain evidence="14">Glennie</strain>
    </source>
</reference>
<dbReference type="GO" id="GO:0005741">
    <property type="term" value="C:mitochondrial outer membrane"/>
    <property type="evidence" value="ECO:0007669"/>
    <property type="project" value="UniProtKB-SubCell"/>
</dbReference>
<evidence type="ECO:0000313" key="15">
    <source>
        <dbReference type="Proteomes" id="UP000002279"/>
    </source>
</evidence>
<feature type="region of interest" description="Disordered" evidence="13">
    <location>
        <begin position="49"/>
        <end position="81"/>
    </location>
</feature>
<dbReference type="GO" id="GO:0090200">
    <property type="term" value="P:positive regulation of release of cytochrome c from mitochondria"/>
    <property type="evidence" value="ECO:0000318"/>
    <property type="project" value="GO_Central"/>
</dbReference>
<name>F7DQF1_ORNAN</name>
<dbReference type="AlphaFoldDB" id="F7DQF1"/>
<keyword evidence="5" id="KW-0053">Apoptosis</keyword>
<dbReference type="Pfam" id="PF06393">
    <property type="entry name" value="BID"/>
    <property type="match status" value="1"/>
</dbReference>